<evidence type="ECO:0000259" key="3">
    <source>
        <dbReference type="PROSITE" id="PS50930"/>
    </source>
</evidence>
<reference evidence="4 5" key="1">
    <citation type="submission" date="2021-12" db="EMBL/GenBank/DDBJ databases">
        <title>Discovery of the Pendulisporaceae a myxobacterial family with distinct sporulation behavior and unique specialized metabolism.</title>
        <authorList>
            <person name="Garcia R."/>
            <person name="Popoff A."/>
            <person name="Bader C.D."/>
            <person name="Loehr J."/>
            <person name="Walesch S."/>
            <person name="Walt C."/>
            <person name="Boldt J."/>
            <person name="Bunk B."/>
            <person name="Haeckl F.J.F.P.J."/>
            <person name="Gunesch A.P."/>
            <person name="Birkelbach J."/>
            <person name="Nuebel U."/>
            <person name="Pietschmann T."/>
            <person name="Bach T."/>
            <person name="Mueller R."/>
        </authorList>
    </citation>
    <scope>NUCLEOTIDE SEQUENCE [LARGE SCALE GENOMIC DNA]</scope>
    <source>
        <strain evidence="4 5">MSr11954</strain>
    </source>
</reference>
<dbReference type="EMBL" id="CP089984">
    <property type="protein sequence ID" value="WXB19493.1"/>
    <property type="molecule type" value="Genomic_DNA"/>
</dbReference>
<dbReference type="Gene3D" id="2.40.50.1020">
    <property type="entry name" value="LytTr DNA-binding domain"/>
    <property type="match status" value="1"/>
</dbReference>
<dbReference type="SMART" id="SM00448">
    <property type="entry name" value="REC"/>
    <property type="match status" value="1"/>
</dbReference>
<evidence type="ECO:0000313" key="5">
    <source>
        <dbReference type="Proteomes" id="UP001370348"/>
    </source>
</evidence>
<dbReference type="PROSITE" id="PS50110">
    <property type="entry name" value="RESPONSE_REGULATORY"/>
    <property type="match status" value="1"/>
</dbReference>
<protein>
    <submittedName>
        <fullName evidence="4">LytTR family DNA-binding domain-containing protein</fullName>
    </submittedName>
</protein>
<feature type="domain" description="HTH LytTR-type" evidence="3">
    <location>
        <begin position="154"/>
        <end position="259"/>
    </location>
</feature>
<dbReference type="InterPro" id="IPR011006">
    <property type="entry name" value="CheY-like_superfamily"/>
</dbReference>
<sequence length="269" mass="29267">MTRQLGALVLEDEWPARNYLVELLEQSGRARVVAAVPSTVLATAALIGSPEPLDIAFVDVHLAGEREAEAAGLTWIEAFARVPGAPRVILTTASREHALRAFELGVSDYLLKPFTASRVAESLERVASTVSTLSGDRIASLPPASPEASEPRRIVARRGRSLVFVDVRDAWAFEAEGRLCFVHAPVGRLDVDLSLAAIEAVLRGSYLRVHRNWLVMTPHVRSIEREAGETTLIVGNEHRSVQVPVARERAASVRDALLATAVVGLRRDH</sequence>
<dbReference type="Gene3D" id="3.40.50.2300">
    <property type="match status" value="1"/>
</dbReference>
<gene>
    <name evidence="4" type="ORF">LZC94_19970</name>
</gene>
<organism evidence="4 5">
    <name type="scientific">Pendulispora albinea</name>
    <dbReference type="NCBI Taxonomy" id="2741071"/>
    <lineage>
        <taxon>Bacteria</taxon>
        <taxon>Pseudomonadati</taxon>
        <taxon>Myxococcota</taxon>
        <taxon>Myxococcia</taxon>
        <taxon>Myxococcales</taxon>
        <taxon>Sorangiineae</taxon>
        <taxon>Pendulisporaceae</taxon>
        <taxon>Pendulispora</taxon>
    </lineage>
</organism>
<dbReference type="PANTHER" id="PTHR37299">
    <property type="entry name" value="TRANSCRIPTIONAL REGULATOR-RELATED"/>
    <property type="match status" value="1"/>
</dbReference>
<evidence type="ECO:0000256" key="1">
    <source>
        <dbReference type="PROSITE-ProRule" id="PRU00169"/>
    </source>
</evidence>
<accession>A0ABZ2MAE0</accession>
<dbReference type="Pfam" id="PF04397">
    <property type="entry name" value="LytTR"/>
    <property type="match status" value="1"/>
</dbReference>
<evidence type="ECO:0000313" key="4">
    <source>
        <dbReference type="EMBL" id="WXB19493.1"/>
    </source>
</evidence>
<dbReference type="PANTHER" id="PTHR37299:SF1">
    <property type="entry name" value="STAGE 0 SPORULATION PROTEIN A HOMOLOG"/>
    <property type="match status" value="1"/>
</dbReference>
<dbReference type="InterPro" id="IPR001789">
    <property type="entry name" value="Sig_transdc_resp-reg_receiver"/>
</dbReference>
<dbReference type="SUPFAM" id="SSF52172">
    <property type="entry name" value="CheY-like"/>
    <property type="match status" value="1"/>
</dbReference>
<feature type="domain" description="Response regulatory" evidence="2">
    <location>
        <begin position="6"/>
        <end position="127"/>
    </location>
</feature>
<dbReference type="RefSeq" id="WP_394829108.1">
    <property type="nucleotide sequence ID" value="NZ_CP089984.1"/>
</dbReference>
<proteinExistence type="predicted"/>
<dbReference type="InterPro" id="IPR007492">
    <property type="entry name" value="LytTR_DNA-bd_dom"/>
</dbReference>
<dbReference type="SMART" id="SM00850">
    <property type="entry name" value="LytTR"/>
    <property type="match status" value="1"/>
</dbReference>
<dbReference type="Proteomes" id="UP001370348">
    <property type="component" value="Chromosome"/>
</dbReference>
<dbReference type="PROSITE" id="PS50930">
    <property type="entry name" value="HTH_LYTTR"/>
    <property type="match status" value="1"/>
</dbReference>
<keyword evidence="5" id="KW-1185">Reference proteome</keyword>
<keyword evidence="1" id="KW-0597">Phosphoprotein</keyword>
<feature type="modified residue" description="4-aspartylphosphate" evidence="1">
    <location>
        <position position="59"/>
    </location>
</feature>
<name>A0ABZ2MAE0_9BACT</name>
<keyword evidence="4" id="KW-0238">DNA-binding</keyword>
<evidence type="ECO:0000259" key="2">
    <source>
        <dbReference type="PROSITE" id="PS50110"/>
    </source>
</evidence>
<dbReference type="InterPro" id="IPR046947">
    <property type="entry name" value="LytR-like"/>
</dbReference>
<dbReference type="GO" id="GO:0003677">
    <property type="term" value="F:DNA binding"/>
    <property type="evidence" value="ECO:0007669"/>
    <property type="project" value="UniProtKB-KW"/>
</dbReference>
<dbReference type="Pfam" id="PF00072">
    <property type="entry name" value="Response_reg"/>
    <property type="match status" value="1"/>
</dbReference>